<proteinExistence type="predicted"/>
<organism evidence="1 2">
    <name type="scientific">Pendulispora albinea</name>
    <dbReference type="NCBI Taxonomy" id="2741071"/>
    <lineage>
        <taxon>Bacteria</taxon>
        <taxon>Pseudomonadati</taxon>
        <taxon>Myxococcota</taxon>
        <taxon>Myxococcia</taxon>
        <taxon>Myxococcales</taxon>
        <taxon>Sorangiineae</taxon>
        <taxon>Pendulisporaceae</taxon>
        <taxon>Pendulispora</taxon>
    </lineage>
</organism>
<accession>A0ABZ2MCY5</accession>
<name>A0ABZ2MCY5_9BACT</name>
<protein>
    <submittedName>
        <fullName evidence="1">Uncharacterized protein</fullName>
    </submittedName>
</protein>
<reference evidence="1 2" key="1">
    <citation type="submission" date="2021-12" db="EMBL/GenBank/DDBJ databases">
        <title>Discovery of the Pendulisporaceae a myxobacterial family with distinct sporulation behavior and unique specialized metabolism.</title>
        <authorList>
            <person name="Garcia R."/>
            <person name="Popoff A."/>
            <person name="Bader C.D."/>
            <person name="Loehr J."/>
            <person name="Walesch S."/>
            <person name="Walt C."/>
            <person name="Boldt J."/>
            <person name="Bunk B."/>
            <person name="Haeckl F.J.F.P.J."/>
            <person name="Gunesch A.P."/>
            <person name="Birkelbach J."/>
            <person name="Nuebel U."/>
            <person name="Pietschmann T."/>
            <person name="Bach T."/>
            <person name="Mueller R."/>
        </authorList>
    </citation>
    <scope>NUCLEOTIDE SEQUENCE [LARGE SCALE GENOMIC DNA]</scope>
    <source>
        <strain evidence="1 2">MSr11954</strain>
    </source>
</reference>
<gene>
    <name evidence="1" type="ORF">LZC94_25800</name>
</gene>
<dbReference type="EMBL" id="CP089984">
    <property type="protein sequence ID" value="WXB20377.1"/>
    <property type="molecule type" value="Genomic_DNA"/>
</dbReference>
<sequence length="98" mass="10688">MREHHNVPERQKGHNPSFGHGLRVAIALEKHSRDPFLPQTLAAFHPARNTGGTNVVGWAGKAPGRGNARVGRALKTFVKCTQRRQNEAFASFGSAFSS</sequence>
<dbReference type="RefSeq" id="WP_394829962.1">
    <property type="nucleotide sequence ID" value="NZ_CP089984.1"/>
</dbReference>
<evidence type="ECO:0000313" key="1">
    <source>
        <dbReference type="EMBL" id="WXB20377.1"/>
    </source>
</evidence>
<keyword evidence="2" id="KW-1185">Reference proteome</keyword>
<dbReference type="Proteomes" id="UP001370348">
    <property type="component" value="Chromosome"/>
</dbReference>
<evidence type="ECO:0000313" key="2">
    <source>
        <dbReference type="Proteomes" id="UP001370348"/>
    </source>
</evidence>